<dbReference type="Gene3D" id="1.10.1760.20">
    <property type="match status" value="1"/>
</dbReference>
<comment type="similarity">
    <text evidence="2">Belongs to the MreD family.</text>
</comment>
<dbReference type="PIRSF" id="PIRSF037497">
    <property type="entry name" value="MreD_Clostridium/Treponema_prd"/>
    <property type="match status" value="1"/>
</dbReference>
<evidence type="ECO:0000256" key="1">
    <source>
        <dbReference type="ARBA" id="ARBA00004651"/>
    </source>
</evidence>
<comment type="subcellular location">
    <subcellularLocation>
        <location evidence="1">Cell membrane</location>
        <topology evidence="1">Multi-pass membrane protein</topology>
    </subcellularLocation>
</comment>
<dbReference type="EMBL" id="FOXO01000011">
    <property type="protein sequence ID" value="SFP90832.1"/>
    <property type="molecule type" value="Genomic_DNA"/>
</dbReference>
<keyword evidence="7 8" id="KW-0472">Membrane</keyword>
<evidence type="ECO:0000313" key="10">
    <source>
        <dbReference type="Proteomes" id="UP000182624"/>
    </source>
</evidence>
<keyword evidence="5" id="KW-0133">Cell shape</keyword>
<keyword evidence="10" id="KW-1185">Reference proteome</keyword>
<evidence type="ECO:0000256" key="7">
    <source>
        <dbReference type="ARBA" id="ARBA00023136"/>
    </source>
</evidence>
<feature type="transmembrane region" description="Helical" evidence="8">
    <location>
        <begin position="102"/>
        <end position="123"/>
    </location>
</feature>
<dbReference type="Proteomes" id="UP000182624">
    <property type="component" value="Unassembled WGS sequence"/>
</dbReference>
<evidence type="ECO:0000256" key="4">
    <source>
        <dbReference type="ARBA" id="ARBA00022692"/>
    </source>
</evidence>
<name>A0A1I5U6B6_9FIRM</name>
<dbReference type="AlphaFoldDB" id="A0A1I5U6B6"/>
<protein>
    <submittedName>
        <fullName evidence="9">Rod shape-determining protein MreD</fullName>
    </submittedName>
</protein>
<keyword evidence="3" id="KW-1003">Cell membrane</keyword>
<dbReference type="GO" id="GO:0008360">
    <property type="term" value="P:regulation of cell shape"/>
    <property type="evidence" value="ECO:0007669"/>
    <property type="project" value="UniProtKB-KW"/>
</dbReference>
<reference evidence="10" key="1">
    <citation type="submission" date="2016-10" db="EMBL/GenBank/DDBJ databases">
        <authorList>
            <person name="Varghese N."/>
            <person name="Submissions S."/>
        </authorList>
    </citation>
    <scope>NUCLEOTIDE SEQUENCE [LARGE SCALE GENOMIC DNA]</scope>
    <source>
        <strain evidence="10">P18</strain>
    </source>
</reference>
<accession>A0A1I5U6B6</accession>
<evidence type="ECO:0000256" key="3">
    <source>
        <dbReference type="ARBA" id="ARBA00022475"/>
    </source>
</evidence>
<evidence type="ECO:0000313" key="9">
    <source>
        <dbReference type="EMBL" id="SFP90832.1"/>
    </source>
</evidence>
<keyword evidence="4 8" id="KW-0812">Transmembrane</keyword>
<evidence type="ECO:0000256" key="2">
    <source>
        <dbReference type="ARBA" id="ARBA00007776"/>
    </source>
</evidence>
<sequence>MNIRRILVNFIFIIVSFILQTTLFRALDFGGIAPNILMIMTSSTAFIKGDKAGLLTGFFCGLLIDIFFGTYLGFFALIYMYIGFIVGKLHIIFFSQNVAIPILVITISDFVYGFVCYILMFLFRTKFNIGYYMQTVIIPEVVYTAIVAIFIYPIILKINNIIDEKEQRSAKKFV</sequence>
<dbReference type="RefSeq" id="WP_177201627.1">
    <property type="nucleotide sequence ID" value="NZ_FOXO01000011.1"/>
</dbReference>
<evidence type="ECO:0000256" key="5">
    <source>
        <dbReference type="ARBA" id="ARBA00022960"/>
    </source>
</evidence>
<dbReference type="GO" id="GO:0005886">
    <property type="term" value="C:plasma membrane"/>
    <property type="evidence" value="ECO:0007669"/>
    <property type="project" value="UniProtKB-SubCell"/>
</dbReference>
<proteinExistence type="inferred from homology"/>
<feature type="transmembrane region" description="Helical" evidence="8">
    <location>
        <begin position="135"/>
        <end position="155"/>
    </location>
</feature>
<organism evidence="9 10">
    <name type="scientific">Butyrivibrio proteoclasticus</name>
    <dbReference type="NCBI Taxonomy" id="43305"/>
    <lineage>
        <taxon>Bacteria</taxon>
        <taxon>Bacillati</taxon>
        <taxon>Bacillota</taxon>
        <taxon>Clostridia</taxon>
        <taxon>Lachnospirales</taxon>
        <taxon>Lachnospiraceae</taxon>
        <taxon>Butyrivibrio</taxon>
    </lineage>
</organism>
<keyword evidence="6 8" id="KW-1133">Transmembrane helix</keyword>
<dbReference type="NCBIfam" id="TIGR03426">
    <property type="entry name" value="shape_MreD"/>
    <property type="match status" value="1"/>
</dbReference>
<dbReference type="InterPro" id="IPR017225">
    <property type="entry name" value="Cell_shape_determin_MreD_prd"/>
</dbReference>
<evidence type="ECO:0000256" key="8">
    <source>
        <dbReference type="SAM" id="Phobius"/>
    </source>
</evidence>
<evidence type="ECO:0000256" key="6">
    <source>
        <dbReference type="ARBA" id="ARBA00022989"/>
    </source>
</evidence>
<dbReference type="InterPro" id="IPR007227">
    <property type="entry name" value="Cell_shape_determining_MreD"/>
</dbReference>
<dbReference type="Pfam" id="PF04093">
    <property type="entry name" value="MreD"/>
    <property type="match status" value="1"/>
</dbReference>
<gene>
    <name evidence="9" type="ORF">SAMN04487928_11195</name>
</gene>
<feature type="transmembrane region" description="Helical" evidence="8">
    <location>
        <begin position="54"/>
        <end position="82"/>
    </location>
</feature>
<feature type="transmembrane region" description="Helical" evidence="8">
    <location>
        <begin position="7"/>
        <end position="23"/>
    </location>
</feature>